<keyword evidence="6 10" id="KW-0342">GTP-binding</keyword>
<feature type="binding site" evidence="10">
    <location>
        <begin position="294"/>
        <end position="297"/>
    </location>
    <ligand>
        <name>GMP</name>
        <dbReference type="ChEBI" id="CHEBI:58115"/>
    </ligand>
</feature>
<evidence type="ECO:0000256" key="10">
    <source>
        <dbReference type="PIRSR" id="PIRSR601233-2"/>
    </source>
</evidence>
<keyword evidence="4 10" id="KW-0547">Nucleotide-binding</keyword>
<organism evidence="12 13">
    <name type="scientific">Hydrogenibacillus schlegelii</name>
    <name type="common">Bacillus schlegelii</name>
    <dbReference type="NCBI Taxonomy" id="1484"/>
    <lineage>
        <taxon>Bacteria</taxon>
        <taxon>Bacillati</taxon>
        <taxon>Bacillota</taxon>
        <taxon>Bacilli</taxon>
        <taxon>Bacillales</taxon>
        <taxon>Bacillales Family X. Incertae Sedis</taxon>
        <taxon>Hydrogenibacillus</taxon>
    </lineage>
</organism>
<dbReference type="Proteomes" id="UP000244180">
    <property type="component" value="Unassembled WGS sequence"/>
</dbReference>
<dbReference type="InterPro" id="IPR036025">
    <property type="entry name" value="RtcB-like_sf"/>
</dbReference>
<keyword evidence="7 11" id="KW-0464">Manganese</keyword>
<comment type="cofactor">
    <cofactor evidence="11">
        <name>Mn(2+)</name>
        <dbReference type="ChEBI" id="CHEBI:29035"/>
    </cofactor>
    <text evidence="11">Binds 2 manganese ions per subunit.</text>
</comment>
<keyword evidence="5" id="KW-0692">RNA repair</keyword>
<feature type="binding site" evidence="11">
    <location>
        <position position="77"/>
    </location>
    <ligand>
        <name>Mn(2+)</name>
        <dbReference type="ChEBI" id="CHEBI:29035"/>
        <label>1</label>
    </ligand>
</feature>
<dbReference type="Gene3D" id="3.90.1860.10">
    <property type="entry name" value="tRNA-splicing ligase RtcB"/>
    <property type="match status" value="1"/>
</dbReference>
<gene>
    <name evidence="12" type="ORF">HSCHL_0327</name>
</gene>
<protein>
    <recommendedName>
        <fullName evidence="1">3'-phosphate/5'-hydroxy nucleic acid ligase</fullName>
        <ecNumber evidence="1">6.5.1.8</ecNumber>
    </recommendedName>
</protein>
<evidence type="ECO:0000256" key="2">
    <source>
        <dbReference type="ARBA" id="ARBA00022598"/>
    </source>
</evidence>
<feature type="active site" description="GMP-histidine intermediate" evidence="9">
    <location>
        <position position="327"/>
    </location>
</feature>
<name>A0A2T5GDZ4_HYDSH</name>
<dbReference type="GO" id="GO:0170057">
    <property type="term" value="F:RNA ligase (GTP) activity"/>
    <property type="evidence" value="ECO:0007669"/>
    <property type="project" value="UniProtKB-EC"/>
</dbReference>
<evidence type="ECO:0000256" key="9">
    <source>
        <dbReference type="PIRSR" id="PIRSR601233-1"/>
    </source>
</evidence>
<feature type="binding site" evidence="11">
    <location>
        <position position="180"/>
    </location>
    <ligand>
        <name>Mn(2+)</name>
        <dbReference type="ChEBI" id="CHEBI:29035"/>
        <label>2</label>
    </ligand>
</feature>
<accession>A0A2T5GDZ4</accession>
<dbReference type="GO" id="GO:0042245">
    <property type="term" value="P:RNA repair"/>
    <property type="evidence" value="ECO:0007669"/>
    <property type="project" value="UniProtKB-KW"/>
</dbReference>
<feature type="binding site" evidence="10">
    <location>
        <begin position="327"/>
        <end position="330"/>
    </location>
    <ligand>
        <name>GMP</name>
        <dbReference type="ChEBI" id="CHEBI:58115"/>
    </ligand>
</feature>
<comment type="caution">
    <text evidence="12">The sequence shown here is derived from an EMBL/GenBank/DDBJ whole genome shotgun (WGS) entry which is preliminary data.</text>
</comment>
<dbReference type="Pfam" id="PF01139">
    <property type="entry name" value="RtcB"/>
    <property type="match status" value="1"/>
</dbReference>
<dbReference type="InterPro" id="IPR001233">
    <property type="entry name" value="RtcB"/>
</dbReference>
<feature type="binding site" evidence="11">
    <location>
        <position position="163"/>
    </location>
    <ligand>
        <name>Mn(2+)</name>
        <dbReference type="ChEBI" id="CHEBI:29035"/>
        <label>1</label>
    </ligand>
</feature>
<evidence type="ECO:0000256" key="8">
    <source>
        <dbReference type="ARBA" id="ARBA00047746"/>
    </source>
</evidence>
<dbReference type="EC" id="6.5.1.8" evidence="1"/>
<dbReference type="GO" id="GO:0006396">
    <property type="term" value="P:RNA processing"/>
    <property type="evidence" value="ECO:0007669"/>
    <property type="project" value="InterPro"/>
</dbReference>
<dbReference type="GO" id="GO:0030145">
    <property type="term" value="F:manganese ion binding"/>
    <property type="evidence" value="ECO:0007669"/>
    <property type="project" value="TreeGrafter"/>
</dbReference>
<dbReference type="PANTHER" id="PTHR43749">
    <property type="entry name" value="RNA-SPLICING LIGASE RTCB"/>
    <property type="match status" value="1"/>
</dbReference>
<keyword evidence="3 11" id="KW-0479">Metal-binding</keyword>
<evidence type="ECO:0000256" key="4">
    <source>
        <dbReference type="ARBA" id="ARBA00022741"/>
    </source>
</evidence>
<dbReference type="RefSeq" id="WP_272999659.1">
    <property type="nucleotide sequence ID" value="NZ_PEBV01000004.1"/>
</dbReference>
<dbReference type="GO" id="GO:0005525">
    <property type="term" value="F:GTP binding"/>
    <property type="evidence" value="ECO:0007669"/>
    <property type="project" value="UniProtKB-KW"/>
</dbReference>
<evidence type="ECO:0000256" key="11">
    <source>
        <dbReference type="PIRSR" id="PIRSR601233-3"/>
    </source>
</evidence>
<comment type="catalytic activity">
    <reaction evidence="8">
        <text>a 3'-end 3'-phospho-ribonucleotide-RNA + a 5'-end dephospho-ribonucleoside-RNA + GTP = a ribonucleotidyl-ribonucleotide-RNA + GMP + diphosphate</text>
        <dbReference type="Rhea" id="RHEA:68076"/>
        <dbReference type="Rhea" id="RHEA-COMP:10463"/>
        <dbReference type="Rhea" id="RHEA-COMP:13936"/>
        <dbReference type="Rhea" id="RHEA-COMP:17355"/>
        <dbReference type="ChEBI" id="CHEBI:33019"/>
        <dbReference type="ChEBI" id="CHEBI:37565"/>
        <dbReference type="ChEBI" id="CHEBI:58115"/>
        <dbReference type="ChEBI" id="CHEBI:83062"/>
        <dbReference type="ChEBI" id="CHEBI:138284"/>
        <dbReference type="ChEBI" id="CHEBI:173118"/>
        <dbReference type="EC" id="6.5.1.8"/>
    </reaction>
</comment>
<dbReference type="InterPro" id="IPR052915">
    <property type="entry name" value="RtcB-like"/>
</dbReference>
<evidence type="ECO:0000256" key="3">
    <source>
        <dbReference type="ARBA" id="ARBA00022723"/>
    </source>
</evidence>
<proteinExistence type="predicted"/>
<dbReference type="PANTHER" id="PTHR43749:SF2">
    <property type="entry name" value="RNA-SPLICING LIGASE RTCB"/>
    <property type="match status" value="1"/>
</dbReference>
<dbReference type="EMBL" id="PEBV01000004">
    <property type="protein sequence ID" value="PTQ54408.1"/>
    <property type="molecule type" value="Genomic_DNA"/>
</dbReference>
<dbReference type="GO" id="GO:0006281">
    <property type="term" value="P:DNA repair"/>
    <property type="evidence" value="ECO:0007669"/>
    <property type="project" value="TreeGrafter"/>
</dbReference>
<evidence type="ECO:0000256" key="6">
    <source>
        <dbReference type="ARBA" id="ARBA00023134"/>
    </source>
</evidence>
<evidence type="ECO:0000313" key="12">
    <source>
        <dbReference type="EMBL" id="PTQ54408.1"/>
    </source>
</evidence>
<dbReference type="AlphaFoldDB" id="A0A2T5GDZ4"/>
<feature type="binding site" evidence="11">
    <location>
        <position position="262"/>
    </location>
    <ligand>
        <name>Mn(2+)</name>
        <dbReference type="ChEBI" id="CHEBI:29035"/>
        <label>2</label>
    </ligand>
</feature>
<reference evidence="12 13" key="1">
    <citation type="submission" date="2017-08" db="EMBL/GenBank/DDBJ databases">
        <title>Burning lignite coal seam in the remote Altai Mountains harbors a hydrogen-driven thermophilic microbial community.</title>
        <authorList>
            <person name="Kadnikov V.V."/>
            <person name="Mardanov A.V."/>
            <person name="Ivasenko D."/>
            <person name="Beletsky A.V."/>
            <person name="Karnachuk O.V."/>
            <person name="Ravin N.V."/>
        </authorList>
    </citation>
    <scope>NUCLEOTIDE SEQUENCE [LARGE SCALE GENOMIC DNA]</scope>
    <source>
        <strain evidence="12">AL33</strain>
    </source>
</reference>
<evidence type="ECO:0000256" key="7">
    <source>
        <dbReference type="ARBA" id="ARBA00023211"/>
    </source>
</evidence>
<sequence>MPAVTNGAAGEALVRTVRANAVVFGRHDEATLEQFRDVAARAERAALMADGHVGYIMPIGGVAAYDGKVSVAGVGFDIACGNAAIRTDLALPSIAPHLDEIADTIAETISFGLGRTNRAPDAPVDHPLFSDPAWDAIPADRSAREALREKAREQLGTVGGGNHYVDLFADEEDRVWVGVHFGSRGLGFAIASGFMALASGARWGERVRETEALLDLGSDLGERYWALMHLAGAYAYAGREWVARKVVSLLGAREVQLVHNHHNFAWKEIHGGRELIVVRKGATPAFPGQLSFIGGSMGDIAVIAQGKVTDDPMVRRLQEQALFSTVHGAGRLMSRTEARGRPGGKRRKAVSGKITRPMMESWLKERGILLRGGDVDEAPQVYRRLSDVLAAQGDTIEILHTLRPIVVVMAGPDVRDPYKD</sequence>
<evidence type="ECO:0000256" key="5">
    <source>
        <dbReference type="ARBA" id="ARBA00022800"/>
    </source>
</evidence>
<feature type="binding site" evidence="10">
    <location>
        <begin position="262"/>
        <end position="263"/>
    </location>
    <ligand>
        <name>GMP</name>
        <dbReference type="ChEBI" id="CHEBI:58115"/>
    </ligand>
</feature>
<dbReference type="GO" id="GO:0003909">
    <property type="term" value="F:DNA ligase activity"/>
    <property type="evidence" value="ECO:0007669"/>
    <property type="project" value="TreeGrafter"/>
</dbReference>
<evidence type="ECO:0000256" key="1">
    <source>
        <dbReference type="ARBA" id="ARBA00012726"/>
    </source>
</evidence>
<evidence type="ECO:0000313" key="13">
    <source>
        <dbReference type="Proteomes" id="UP000244180"/>
    </source>
</evidence>
<keyword evidence="2 12" id="KW-0436">Ligase</keyword>
<dbReference type="SUPFAM" id="SSF103365">
    <property type="entry name" value="Hypothetical protein PH1602"/>
    <property type="match status" value="1"/>
</dbReference>